<keyword evidence="1" id="KW-0812">Transmembrane</keyword>
<feature type="transmembrane region" description="Helical" evidence="1">
    <location>
        <begin position="116"/>
        <end position="139"/>
    </location>
</feature>
<keyword evidence="3" id="KW-1185">Reference proteome</keyword>
<evidence type="ECO:0000313" key="3">
    <source>
        <dbReference type="Proteomes" id="UP000487268"/>
    </source>
</evidence>
<evidence type="ECO:0000256" key="1">
    <source>
        <dbReference type="SAM" id="Phobius"/>
    </source>
</evidence>
<name>A0A7K0BWT1_9ACTN</name>
<reference evidence="2 3" key="1">
    <citation type="submission" date="2019-10" db="EMBL/GenBank/DDBJ databases">
        <title>Actinomadura rubteroloni sp. nov. and Actinomadura macrotermitis sp. nov., isolated from the gut of fungus growing-termite Macrotermes natalensis.</title>
        <authorList>
            <person name="Benndorf R."/>
            <person name="Martin K."/>
            <person name="Kuefner M."/>
            <person name="De Beer W."/>
            <person name="Kaster A.-K."/>
            <person name="Vollmers J."/>
            <person name="Poulsen M."/>
            <person name="Beemelmanns C."/>
        </authorList>
    </citation>
    <scope>NUCLEOTIDE SEQUENCE [LARGE SCALE GENOMIC DNA]</scope>
    <source>
        <strain evidence="2 3">RB68</strain>
    </source>
</reference>
<sequence>MTEEPSVTSDSLFVRFHGRPAEGVPRPIRLAAYATTLVVLPSCLWRLAFGVFDLPISERPAGGSGDGPGGMPGWLYMIVLSLVSEALAFLTVGLVSRWGEEVPRRVPGLGGRRIPVLAAVIPAALGAAALIAISALYFLALEPTPAFRETFPHRWQLGLLYACYAPLLAWGPLLAVVTVAYYRRRTA</sequence>
<accession>A0A7K0BWT1</accession>
<feature type="transmembrane region" description="Helical" evidence="1">
    <location>
        <begin position="159"/>
        <end position="182"/>
    </location>
</feature>
<dbReference type="EMBL" id="WEGH01000002">
    <property type="protein sequence ID" value="MQY05629.1"/>
    <property type="molecule type" value="Genomic_DNA"/>
</dbReference>
<keyword evidence="1" id="KW-1133">Transmembrane helix</keyword>
<evidence type="ECO:0000313" key="2">
    <source>
        <dbReference type="EMBL" id="MQY05629.1"/>
    </source>
</evidence>
<feature type="transmembrane region" description="Helical" evidence="1">
    <location>
        <begin position="74"/>
        <end position="95"/>
    </location>
</feature>
<proteinExistence type="predicted"/>
<dbReference type="Proteomes" id="UP000487268">
    <property type="component" value="Unassembled WGS sequence"/>
</dbReference>
<dbReference type="AlphaFoldDB" id="A0A7K0BWT1"/>
<protein>
    <submittedName>
        <fullName evidence="2">Uncharacterized protein</fullName>
    </submittedName>
</protein>
<comment type="caution">
    <text evidence="2">The sequence shown here is derived from an EMBL/GenBank/DDBJ whole genome shotgun (WGS) entry which is preliminary data.</text>
</comment>
<keyword evidence="1" id="KW-0472">Membrane</keyword>
<organism evidence="2 3">
    <name type="scientific">Actinomadura macrotermitis</name>
    <dbReference type="NCBI Taxonomy" id="2585200"/>
    <lineage>
        <taxon>Bacteria</taxon>
        <taxon>Bacillati</taxon>
        <taxon>Actinomycetota</taxon>
        <taxon>Actinomycetes</taxon>
        <taxon>Streptosporangiales</taxon>
        <taxon>Thermomonosporaceae</taxon>
        <taxon>Actinomadura</taxon>
    </lineage>
</organism>
<gene>
    <name evidence="2" type="ORF">ACRB68_37060</name>
</gene>